<name>K4LW27_THEPS</name>
<dbReference type="Pfam" id="PF00534">
    <property type="entry name" value="Glycos_transf_1"/>
    <property type="match status" value="1"/>
</dbReference>
<dbReference type="Gene3D" id="3.40.50.2000">
    <property type="entry name" value="Glycogen Phosphorylase B"/>
    <property type="match status" value="2"/>
</dbReference>
<evidence type="ECO:0000259" key="1">
    <source>
        <dbReference type="Pfam" id="PF00534"/>
    </source>
</evidence>
<dbReference type="SUPFAM" id="SSF53756">
    <property type="entry name" value="UDP-Glycosyltransferase/glycogen phosphorylase"/>
    <property type="match status" value="1"/>
</dbReference>
<protein>
    <submittedName>
        <fullName evidence="3">Glycosyl transferase</fullName>
    </submittedName>
</protein>
<keyword evidence="3" id="KW-0808">Transferase</keyword>
<feature type="domain" description="Glycosyltransferase subfamily 4-like N-terminal" evidence="2">
    <location>
        <begin position="26"/>
        <end position="202"/>
    </location>
</feature>
<dbReference type="InterPro" id="IPR001296">
    <property type="entry name" value="Glyco_trans_1"/>
</dbReference>
<dbReference type="Proteomes" id="UP000000467">
    <property type="component" value="Chromosome"/>
</dbReference>
<dbReference type="AlphaFoldDB" id="K4LW27"/>
<dbReference type="InterPro" id="IPR028098">
    <property type="entry name" value="Glyco_trans_4-like_N"/>
</dbReference>
<keyword evidence="4" id="KW-1185">Reference proteome</keyword>
<dbReference type="PANTHER" id="PTHR45947">
    <property type="entry name" value="SULFOQUINOVOSYL TRANSFERASE SQD2"/>
    <property type="match status" value="1"/>
</dbReference>
<reference evidence="3 4" key="1">
    <citation type="journal article" date="2012" name="BMC Genomics">
        <title>Genome-guided analysis of physiological and morphological traits of the fermentative acetate oxidizer Thermacetogenium phaeum.</title>
        <authorList>
            <person name="Oehler D."/>
            <person name="Poehlein A."/>
            <person name="Leimbach A."/>
            <person name="Muller N."/>
            <person name="Daniel R."/>
            <person name="Gottschalk G."/>
            <person name="Schink B."/>
        </authorList>
    </citation>
    <scope>NUCLEOTIDE SEQUENCE [LARGE SCALE GENOMIC DNA]</scope>
    <source>
        <strain evidence="4">ATCC BAA-254 / DSM 26808 / PB</strain>
    </source>
</reference>
<evidence type="ECO:0000313" key="4">
    <source>
        <dbReference type="Proteomes" id="UP000000467"/>
    </source>
</evidence>
<dbReference type="STRING" id="1089553.Tph_c20200"/>
<evidence type="ECO:0000259" key="2">
    <source>
        <dbReference type="Pfam" id="PF13439"/>
    </source>
</evidence>
<sequence>MGFRGKMLFLSVHGDPLAKLGKIQSGGQNVYVRELVKALDSLGIAVDVFTHHSDPQAPNKEPLGKNSQVIRLPAGHKGFKPKSQMLKLLPRFLNELKEHIGTGNNYTLIHSNYWLSGWVGLQLQKSYGIPRVHTSHSLGIVRKKALDADNPLFSTRLKIEKEVLQKADKVIATTPLEQKIIANYYSVKPQKISMVPCGVNTKLFRPSENNKAGEILQVDKKIILFVGRFEENKGLPVLLKALDILKKNHPATLAEAMLVIVGGDSLDTPPEELSPEKKRYLKFIQEKGLSERIIFAGPVQHKELPSWYSGAWVTVVPSYYESFGLVAVEAMACGCPVIASRTGGLQQNVLHGKTGLLVEPKNPKDLAIALNYLLTNERARNEMARQAALHGEKYSWEKTTSDLLAIYKGVADERRN</sequence>
<organism evidence="3 4">
    <name type="scientific">Thermacetogenium phaeum (strain ATCC BAA-254 / DSM 26808 / PB)</name>
    <dbReference type="NCBI Taxonomy" id="1089553"/>
    <lineage>
        <taxon>Bacteria</taxon>
        <taxon>Bacillati</taxon>
        <taxon>Bacillota</taxon>
        <taxon>Clostridia</taxon>
        <taxon>Thermoanaerobacterales</taxon>
        <taxon>Thermoanaerobacteraceae</taxon>
        <taxon>Thermacetogenium</taxon>
    </lineage>
</organism>
<dbReference type="KEGG" id="tpz:Tph_c20200"/>
<accession>K4LW27</accession>
<evidence type="ECO:0000313" key="3">
    <source>
        <dbReference type="EMBL" id="AFV12214.1"/>
    </source>
</evidence>
<gene>
    <name evidence="3" type="ordered locus">Tph_c20200</name>
</gene>
<dbReference type="PANTHER" id="PTHR45947:SF3">
    <property type="entry name" value="SULFOQUINOVOSYL TRANSFERASE SQD2"/>
    <property type="match status" value="1"/>
</dbReference>
<proteinExistence type="predicted"/>
<dbReference type="OrthoDB" id="9795068at2"/>
<dbReference type="Pfam" id="PF13439">
    <property type="entry name" value="Glyco_transf_4"/>
    <property type="match status" value="1"/>
</dbReference>
<feature type="domain" description="Glycosyl transferase family 1" evidence="1">
    <location>
        <begin position="209"/>
        <end position="387"/>
    </location>
</feature>
<dbReference type="InterPro" id="IPR050194">
    <property type="entry name" value="Glycosyltransferase_grp1"/>
</dbReference>
<dbReference type="HOGENOM" id="CLU_009583_2_3_9"/>
<dbReference type="EMBL" id="CP003732">
    <property type="protein sequence ID" value="AFV12214.1"/>
    <property type="molecule type" value="Genomic_DNA"/>
</dbReference>
<dbReference type="GO" id="GO:0016757">
    <property type="term" value="F:glycosyltransferase activity"/>
    <property type="evidence" value="ECO:0007669"/>
    <property type="project" value="InterPro"/>
</dbReference>
<dbReference type="eggNOG" id="COG0438">
    <property type="taxonomic scope" value="Bacteria"/>
</dbReference>